<feature type="domain" description="Transglutaminase-like" evidence="1">
    <location>
        <begin position="29"/>
        <end position="133"/>
    </location>
</feature>
<evidence type="ECO:0000259" key="1">
    <source>
        <dbReference type="Pfam" id="PF01841"/>
    </source>
</evidence>
<comment type="caution">
    <text evidence="2">The sequence shown here is derived from an EMBL/GenBank/DDBJ whole genome shotgun (WGS) entry which is preliminary data.</text>
</comment>
<dbReference type="RefSeq" id="WP_324768763.1">
    <property type="nucleotide sequence ID" value="NZ_BAAATS010000040.1"/>
</dbReference>
<dbReference type="InterPro" id="IPR002931">
    <property type="entry name" value="Transglutaminase-like"/>
</dbReference>
<sequence length="199" mass="22297">MQLIQQNPDLSAYLAADDVIDHHHPLVRETAARLAKDAVDSYAYARAAYEFVRDTVPHSADSGDLRVTWRASDVLEKRTGICHAKAHALTALLRAEDIPTALCYQRLAYDAGTGWCVHGLVAVRFHGSWHRQDVRGNKPGVDAQFSLDGERLAWIPDVESSEMDYPVLFDVPHPAVLDVMRSVPDRPYLWENLPDSLDL</sequence>
<dbReference type="SUPFAM" id="SSF54001">
    <property type="entry name" value="Cysteine proteinases"/>
    <property type="match status" value="1"/>
</dbReference>
<accession>A0ABU6CC66</accession>
<gene>
    <name evidence="2" type="ORF">OKJ48_14640</name>
</gene>
<keyword evidence="3" id="KW-1185">Reference proteome</keyword>
<dbReference type="PANTHER" id="PTHR33490:SF3">
    <property type="entry name" value="CONSERVED INTEGRAL MEMBRANE PROTEIN"/>
    <property type="match status" value="1"/>
</dbReference>
<dbReference type="Proteomes" id="UP001352223">
    <property type="component" value="Unassembled WGS sequence"/>
</dbReference>
<dbReference type="Gene3D" id="3.10.620.30">
    <property type="match status" value="1"/>
</dbReference>
<dbReference type="PANTHER" id="PTHR33490">
    <property type="entry name" value="BLR5614 PROTEIN-RELATED"/>
    <property type="match status" value="1"/>
</dbReference>
<reference evidence="2 3" key="1">
    <citation type="submission" date="2022-10" db="EMBL/GenBank/DDBJ databases">
        <authorList>
            <person name="Xie J."/>
            <person name="Shen N."/>
        </authorList>
    </citation>
    <scope>NUCLEOTIDE SEQUENCE [LARGE SCALE GENOMIC DNA]</scope>
    <source>
        <strain evidence="2 3">DSM 41681</strain>
    </source>
</reference>
<evidence type="ECO:0000313" key="3">
    <source>
        <dbReference type="Proteomes" id="UP001352223"/>
    </source>
</evidence>
<dbReference type="Pfam" id="PF01841">
    <property type="entry name" value="Transglut_core"/>
    <property type="match status" value="1"/>
</dbReference>
<protein>
    <submittedName>
        <fullName evidence="2">Transglutaminase family protein</fullName>
    </submittedName>
</protein>
<organism evidence="2 3">
    <name type="scientific">Streptomyces kunmingensis</name>
    <dbReference type="NCBI Taxonomy" id="68225"/>
    <lineage>
        <taxon>Bacteria</taxon>
        <taxon>Bacillati</taxon>
        <taxon>Actinomycetota</taxon>
        <taxon>Actinomycetes</taxon>
        <taxon>Kitasatosporales</taxon>
        <taxon>Streptomycetaceae</taxon>
        <taxon>Streptomyces</taxon>
    </lineage>
</organism>
<proteinExistence type="predicted"/>
<dbReference type="EMBL" id="JAOZYB010000097">
    <property type="protein sequence ID" value="MEB3961475.1"/>
    <property type="molecule type" value="Genomic_DNA"/>
</dbReference>
<evidence type="ECO:0000313" key="2">
    <source>
        <dbReference type="EMBL" id="MEB3961475.1"/>
    </source>
</evidence>
<name>A0ABU6CC66_9ACTN</name>
<dbReference type="InterPro" id="IPR038765">
    <property type="entry name" value="Papain-like_cys_pep_sf"/>
</dbReference>